<keyword evidence="5 12" id="KW-0732">Signal</keyword>
<evidence type="ECO:0000256" key="9">
    <source>
        <dbReference type="ARBA" id="ARBA00023157"/>
    </source>
</evidence>
<evidence type="ECO:0000259" key="13">
    <source>
        <dbReference type="Pfam" id="PF10699"/>
    </source>
</evidence>
<evidence type="ECO:0000256" key="11">
    <source>
        <dbReference type="SAM" id="Phobius"/>
    </source>
</evidence>
<gene>
    <name evidence="14" type="ORF">ECRASSUSDP1_LOCUS1872</name>
</gene>
<feature type="signal peptide" evidence="12">
    <location>
        <begin position="1"/>
        <end position="26"/>
    </location>
</feature>
<keyword evidence="15" id="KW-1185">Reference proteome</keyword>
<name>A0AAD1X2E1_EUPCR</name>
<comment type="subcellular location">
    <subcellularLocation>
        <location evidence="1">Cell membrane</location>
        <topology evidence="1">Single-pass type I membrane protein</topology>
    </subcellularLocation>
</comment>
<evidence type="ECO:0000313" key="14">
    <source>
        <dbReference type="EMBL" id="CAI2360568.1"/>
    </source>
</evidence>
<dbReference type="GO" id="GO:0008289">
    <property type="term" value="F:lipid binding"/>
    <property type="evidence" value="ECO:0007669"/>
    <property type="project" value="UniProtKB-KW"/>
</dbReference>
<keyword evidence="3" id="KW-1003">Cell membrane</keyword>
<evidence type="ECO:0000313" key="15">
    <source>
        <dbReference type="Proteomes" id="UP001295684"/>
    </source>
</evidence>
<dbReference type="GO" id="GO:0007338">
    <property type="term" value="P:single fertilization"/>
    <property type="evidence" value="ECO:0007669"/>
    <property type="project" value="UniProtKB-KW"/>
</dbReference>
<feature type="chain" id="PRO_5041909816" description="Generative cell specific-1/HAP2 domain-containing protein" evidence="12">
    <location>
        <begin position="27"/>
        <end position="633"/>
    </location>
</feature>
<sequence length="633" mass="71119">MNLLVRLTRPIISFCSILSILTVASADLLSSATIESCRMDSSTGTSNLESIDNCQEKLVMLLSVPNNQLNTSQTLVATLTDVNETDGSVRKLEDVVKIGISKSETRYNYPLVYKQDFNFLPYEAYVESNLFTCSDDLYDNSPDCGWAMDSNNQRITNSQGFCCSCDFLDLIGIDDSFKRGSSCQSLNAFSGSATAHCLRFNNVYYHGYEVQEPVLNYEIDVGFIVNYKEEGKSTESDYLYVSPSRVGDNSEKMKAVVSIVGDLQESETIPQLTHQVLLKPNTLTTNDQFSFTQMNYWLLVHRDMITFDGSECNKIGVGYTAYQTQGSKCKVPVGSCLQNQISHILLEDLEKAQNGQTPEYLVTGQFLPENIDFRQSLSTQKLYLSYETTGIQTTLLRIEMSADDLKFYLAVATGEITSAAIRNDNFEAMAADGYIDFEIQNTDSLDASFYVELENCTNEVLSVPSQQVYLESQQKHESSFKIHTTMTEGLNYTCFVILKDANHSRIDEQEVGFSTSAQVNETVDQGDSGGQLKGEPAVQEPNNSGGSCGSCMLMVPFLCYFMNMCILKALITIAFIIVGILFLVLSCKYCKCCYKYLFCGWFYICKSMKPWKCLKCTRKKAKRQEKYKDEMFE</sequence>
<evidence type="ECO:0000256" key="5">
    <source>
        <dbReference type="ARBA" id="ARBA00022729"/>
    </source>
</evidence>
<keyword evidence="9" id="KW-1015">Disulfide bond</keyword>
<dbReference type="PANTHER" id="PTHR31764">
    <property type="entry name" value="PROTEIN HAPLESS 2"/>
    <property type="match status" value="1"/>
</dbReference>
<evidence type="ECO:0000256" key="10">
    <source>
        <dbReference type="ARBA" id="ARBA00023279"/>
    </source>
</evidence>
<evidence type="ECO:0000256" key="2">
    <source>
        <dbReference type="ARBA" id="ARBA00010929"/>
    </source>
</evidence>
<comment type="caution">
    <text evidence="14">The sequence shown here is derived from an EMBL/GenBank/DDBJ whole genome shotgun (WGS) entry which is preliminary data.</text>
</comment>
<feature type="transmembrane region" description="Helical" evidence="11">
    <location>
        <begin position="560"/>
        <end position="585"/>
    </location>
</feature>
<dbReference type="PANTHER" id="PTHR31764:SF0">
    <property type="entry name" value="GENERATIVE CELL SPECIFIC-1_HAP2 DOMAIN-CONTAINING PROTEIN"/>
    <property type="match status" value="1"/>
</dbReference>
<dbReference type="AlphaFoldDB" id="A0AAD1X2E1"/>
<dbReference type="EMBL" id="CAMPGE010001768">
    <property type="protein sequence ID" value="CAI2360568.1"/>
    <property type="molecule type" value="Genomic_DNA"/>
</dbReference>
<dbReference type="InterPro" id="IPR040326">
    <property type="entry name" value="HAP2/GCS1"/>
</dbReference>
<protein>
    <recommendedName>
        <fullName evidence="13">Generative cell specific-1/HAP2 domain-containing protein</fullName>
    </recommendedName>
</protein>
<reference evidence="14" key="1">
    <citation type="submission" date="2023-07" db="EMBL/GenBank/DDBJ databases">
        <authorList>
            <consortium name="AG Swart"/>
            <person name="Singh M."/>
            <person name="Singh A."/>
            <person name="Seah K."/>
            <person name="Emmerich C."/>
        </authorList>
    </citation>
    <scope>NUCLEOTIDE SEQUENCE</scope>
    <source>
        <strain evidence="14">DP1</strain>
    </source>
</reference>
<dbReference type="Pfam" id="PF10699">
    <property type="entry name" value="HAP2-GCS1"/>
    <property type="match status" value="1"/>
</dbReference>
<keyword evidence="7" id="KW-0446">Lipid-binding</keyword>
<dbReference type="GO" id="GO:0005886">
    <property type="term" value="C:plasma membrane"/>
    <property type="evidence" value="ECO:0007669"/>
    <property type="project" value="UniProtKB-SubCell"/>
</dbReference>
<keyword evidence="8 11" id="KW-0472">Membrane</keyword>
<evidence type="ECO:0000256" key="3">
    <source>
        <dbReference type="ARBA" id="ARBA00022475"/>
    </source>
</evidence>
<dbReference type="InterPro" id="IPR018928">
    <property type="entry name" value="HAP2/GCS1_dom"/>
</dbReference>
<comment type="similarity">
    <text evidence="2">Belongs to the HAP2/GCS1 family.</text>
</comment>
<evidence type="ECO:0000256" key="8">
    <source>
        <dbReference type="ARBA" id="ARBA00023136"/>
    </source>
</evidence>
<keyword evidence="10" id="KW-0278">Fertilization</keyword>
<evidence type="ECO:0000256" key="6">
    <source>
        <dbReference type="ARBA" id="ARBA00022989"/>
    </source>
</evidence>
<evidence type="ECO:0000256" key="1">
    <source>
        <dbReference type="ARBA" id="ARBA00004251"/>
    </source>
</evidence>
<keyword evidence="6 11" id="KW-1133">Transmembrane helix</keyword>
<evidence type="ECO:0000256" key="4">
    <source>
        <dbReference type="ARBA" id="ARBA00022692"/>
    </source>
</evidence>
<dbReference type="Proteomes" id="UP001295684">
    <property type="component" value="Unassembled WGS sequence"/>
</dbReference>
<keyword evidence="4 11" id="KW-0812">Transmembrane</keyword>
<feature type="domain" description="Generative cell specific-1/HAP2" evidence="13">
    <location>
        <begin position="53"/>
        <end position="566"/>
    </location>
</feature>
<evidence type="ECO:0000256" key="12">
    <source>
        <dbReference type="SAM" id="SignalP"/>
    </source>
</evidence>
<accession>A0AAD1X2E1</accession>
<organism evidence="14 15">
    <name type="scientific">Euplotes crassus</name>
    <dbReference type="NCBI Taxonomy" id="5936"/>
    <lineage>
        <taxon>Eukaryota</taxon>
        <taxon>Sar</taxon>
        <taxon>Alveolata</taxon>
        <taxon>Ciliophora</taxon>
        <taxon>Intramacronucleata</taxon>
        <taxon>Spirotrichea</taxon>
        <taxon>Hypotrichia</taxon>
        <taxon>Euplotida</taxon>
        <taxon>Euplotidae</taxon>
        <taxon>Moneuplotes</taxon>
    </lineage>
</organism>
<proteinExistence type="inferred from homology"/>
<evidence type="ECO:0000256" key="7">
    <source>
        <dbReference type="ARBA" id="ARBA00023121"/>
    </source>
</evidence>